<keyword evidence="2" id="KW-1185">Reference proteome</keyword>
<name>A0ACD6ALX8_AVESA</name>
<evidence type="ECO:0000313" key="1">
    <source>
        <dbReference type="EnsemblPlants" id="AVESA.00010b.r2.7DG1400460.1.CDS"/>
    </source>
</evidence>
<dbReference type="EnsemblPlants" id="AVESA.00010b.r2.7DG1400460.1">
    <property type="protein sequence ID" value="AVESA.00010b.r2.7DG1400460.1.CDS"/>
    <property type="gene ID" value="AVESA.00010b.r2.7DG1400460"/>
</dbReference>
<organism evidence="1 2">
    <name type="scientific">Avena sativa</name>
    <name type="common">Oat</name>
    <dbReference type="NCBI Taxonomy" id="4498"/>
    <lineage>
        <taxon>Eukaryota</taxon>
        <taxon>Viridiplantae</taxon>
        <taxon>Streptophyta</taxon>
        <taxon>Embryophyta</taxon>
        <taxon>Tracheophyta</taxon>
        <taxon>Spermatophyta</taxon>
        <taxon>Magnoliopsida</taxon>
        <taxon>Liliopsida</taxon>
        <taxon>Poales</taxon>
        <taxon>Poaceae</taxon>
        <taxon>BOP clade</taxon>
        <taxon>Pooideae</taxon>
        <taxon>Poodae</taxon>
        <taxon>Poeae</taxon>
        <taxon>Poeae Chloroplast Group 1 (Aveneae type)</taxon>
        <taxon>Aveninae</taxon>
        <taxon>Avena</taxon>
    </lineage>
</organism>
<evidence type="ECO:0000313" key="2">
    <source>
        <dbReference type="Proteomes" id="UP001732700"/>
    </source>
</evidence>
<proteinExistence type="predicted"/>
<dbReference type="Proteomes" id="UP001732700">
    <property type="component" value="Chromosome 7D"/>
</dbReference>
<protein>
    <submittedName>
        <fullName evidence="1">Uncharacterized protein</fullName>
    </submittedName>
</protein>
<sequence>MAMEAALVDMATGVLNPVLVKLAAMLDSEYRRFKGVHDDIRSLVKELEYMHAFLLKMSEEEEPDVQDQVWAAEVRELAYEMEDSIDEFMISIGDKDTKPDGFIEKIKHSLGKMRARRRIGGEIKDLKKQILEVSQRNARYMTRELFSNTRNATVDTRALAIFEHASKLVGIDEPKAEVIKLLTEGVTTHEQTKLVSIVGSGGMGKTTLANQVYRDLEEKFKCKAFISVSRNPDMTNILRTILAQVTPQGTQIEATNIQQLISEIRDYLANRRYFVVVDDIWDVMAWNVIKLAFPMTSSGSIIITTTRINDVAKSCCSCFSGNIYSIRPLNAMHSKQLFHRRLFDSEESCPPYLEEVSDQILKKCDGLPLAIIAISGLLANRERTEDLWNQVRDSIGRTLQRNPEIEVIMKILSLSYFDLPAYLKTCLLYLSIFPEDSFIGKTDLIRRWIGERFIHQEHSHTAHEIGEMCFNELLNRNLIQPAETNEYGEVESCRVHDILLDFIISKSREENFVTFLSGPIPTTWVESKFIRRLCLQGVKQGNSTMLTTGLDLSHVRSMFGFSVQMPSLEKFRHLRVLNFYDFGSWEEQNRESIVRLFQLRYLSYRHIGITELPEQIGCLQCLEILDLRETNVKELPATIVNLRKLSHLLVSYGVKFPVGVAKMQALETLKMVSVSIQLLDFLSGLGQLKNLRNLFLDSYTYDGIEIGEEHNKAIVSSLCELGTQNLRSLTIQDNSGLLQLQVPLWQPPFEKLMNCYLAVPQIPKWVSSLRSLQKLLLEVDGVKQDDICMLGALPTLRILHLREKTESNELRISGEVGFQRLRIFIYDAKHHTVDHMFAAGSMPKLEKLVLICQALEPDSLDFGIENLPCLTTVRCEANGDGGIVEAVKTAMERAVSTHPNHPSLVFRHVNKFNWSRMPSFD</sequence>
<reference evidence="1" key="1">
    <citation type="submission" date="2021-05" db="EMBL/GenBank/DDBJ databases">
        <authorList>
            <person name="Scholz U."/>
            <person name="Mascher M."/>
            <person name="Fiebig A."/>
        </authorList>
    </citation>
    <scope>NUCLEOTIDE SEQUENCE [LARGE SCALE GENOMIC DNA]</scope>
</reference>
<reference evidence="1" key="2">
    <citation type="submission" date="2025-09" db="UniProtKB">
        <authorList>
            <consortium name="EnsemblPlants"/>
        </authorList>
    </citation>
    <scope>IDENTIFICATION</scope>
</reference>
<accession>A0ACD6ALX8</accession>